<dbReference type="EMBL" id="CAKMRJ010002401">
    <property type="protein sequence ID" value="CAH1429026.1"/>
    <property type="molecule type" value="Genomic_DNA"/>
</dbReference>
<evidence type="ECO:0000313" key="1">
    <source>
        <dbReference type="EMBL" id="CAH1429026.1"/>
    </source>
</evidence>
<keyword evidence="2" id="KW-1185">Reference proteome</keyword>
<protein>
    <submittedName>
        <fullName evidence="1">Uncharacterized protein</fullName>
    </submittedName>
</protein>
<proteinExistence type="predicted"/>
<dbReference type="Proteomes" id="UP001157418">
    <property type="component" value="Unassembled WGS sequence"/>
</dbReference>
<sequence>MYPSSQFWGYDSKEGLRGEYVKEDEGDSCVKRFLPDIECSARVAVAWKAANVKTGTTAVSSIFVIEIGELQDVHKQIEMEKEPIHPIAWCAVSTKTPSSSITHLSGLLKSCSTWK</sequence>
<dbReference type="AlphaFoldDB" id="A0AAU9MU58"/>
<comment type="caution">
    <text evidence="1">The sequence shown here is derived from an EMBL/GenBank/DDBJ whole genome shotgun (WGS) entry which is preliminary data.</text>
</comment>
<evidence type="ECO:0000313" key="2">
    <source>
        <dbReference type="Proteomes" id="UP001157418"/>
    </source>
</evidence>
<name>A0AAU9MU58_9ASTR</name>
<accession>A0AAU9MU58</accession>
<organism evidence="1 2">
    <name type="scientific">Lactuca virosa</name>
    <dbReference type="NCBI Taxonomy" id="75947"/>
    <lineage>
        <taxon>Eukaryota</taxon>
        <taxon>Viridiplantae</taxon>
        <taxon>Streptophyta</taxon>
        <taxon>Embryophyta</taxon>
        <taxon>Tracheophyta</taxon>
        <taxon>Spermatophyta</taxon>
        <taxon>Magnoliopsida</taxon>
        <taxon>eudicotyledons</taxon>
        <taxon>Gunneridae</taxon>
        <taxon>Pentapetalae</taxon>
        <taxon>asterids</taxon>
        <taxon>campanulids</taxon>
        <taxon>Asterales</taxon>
        <taxon>Asteraceae</taxon>
        <taxon>Cichorioideae</taxon>
        <taxon>Cichorieae</taxon>
        <taxon>Lactucinae</taxon>
        <taxon>Lactuca</taxon>
    </lineage>
</organism>
<reference evidence="1 2" key="1">
    <citation type="submission" date="2022-01" db="EMBL/GenBank/DDBJ databases">
        <authorList>
            <person name="Xiong W."/>
            <person name="Schranz E."/>
        </authorList>
    </citation>
    <scope>NUCLEOTIDE SEQUENCE [LARGE SCALE GENOMIC DNA]</scope>
</reference>
<gene>
    <name evidence="1" type="ORF">LVIROSA_LOCUS15908</name>
</gene>